<evidence type="ECO:0000313" key="18">
    <source>
        <dbReference type="EMBL" id="BBE31694.1"/>
    </source>
</evidence>
<evidence type="ECO:0000256" key="13">
    <source>
        <dbReference type="ARBA" id="ARBA00023157"/>
    </source>
</evidence>
<evidence type="ECO:0000256" key="10">
    <source>
        <dbReference type="ARBA" id="ARBA00023002"/>
    </source>
</evidence>
<evidence type="ECO:0000256" key="5">
    <source>
        <dbReference type="ARBA" id="ARBA00016895"/>
    </source>
</evidence>
<keyword evidence="8 17" id="KW-0479">Metal-binding</keyword>
<dbReference type="Pfam" id="PF02677">
    <property type="entry name" value="QueH"/>
    <property type="match status" value="1"/>
</dbReference>
<keyword evidence="6 17" id="KW-0004">4Fe-4S</keyword>
<dbReference type="GO" id="GO:0046872">
    <property type="term" value="F:metal ion binding"/>
    <property type="evidence" value="ECO:0007669"/>
    <property type="project" value="UniProtKB-KW"/>
</dbReference>
<proteinExistence type="inferred from homology"/>
<dbReference type="UniPathway" id="UPA00392"/>
<comment type="function">
    <text evidence="1 17">Catalyzes the conversion of epoxyqueuosine (oQ) to queuosine (Q), which is a hypermodified base found in the wobble positions of tRNA(Asp), tRNA(Asn), tRNA(His) and tRNA(Tyr).</text>
</comment>
<dbReference type="EC" id="1.17.99.6" evidence="4 17"/>
<dbReference type="EMBL" id="AP018712">
    <property type="protein sequence ID" value="BBE31694.1"/>
    <property type="molecule type" value="Genomic_DNA"/>
</dbReference>
<organism evidence="18 19">
    <name type="scientific">Tepiditoga spiralis</name>
    <dbReference type="NCBI Taxonomy" id="2108365"/>
    <lineage>
        <taxon>Bacteria</taxon>
        <taxon>Thermotogati</taxon>
        <taxon>Thermotogota</taxon>
        <taxon>Thermotogae</taxon>
        <taxon>Petrotogales</taxon>
        <taxon>Petrotogaceae</taxon>
        <taxon>Tepiditoga</taxon>
    </lineage>
</organism>
<evidence type="ECO:0000256" key="6">
    <source>
        <dbReference type="ARBA" id="ARBA00022485"/>
    </source>
</evidence>
<evidence type="ECO:0000256" key="3">
    <source>
        <dbReference type="ARBA" id="ARBA00008207"/>
    </source>
</evidence>
<comment type="catalytic activity">
    <reaction evidence="16 17">
        <text>epoxyqueuosine(34) in tRNA + AH2 = queuosine(34) in tRNA + A + H2O</text>
        <dbReference type="Rhea" id="RHEA:32159"/>
        <dbReference type="Rhea" id="RHEA-COMP:18571"/>
        <dbReference type="Rhea" id="RHEA-COMP:18582"/>
        <dbReference type="ChEBI" id="CHEBI:13193"/>
        <dbReference type="ChEBI" id="CHEBI:15377"/>
        <dbReference type="ChEBI" id="CHEBI:17499"/>
        <dbReference type="ChEBI" id="CHEBI:194431"/>
        <dbReference type="ChEBI" id="CHEBI:194443"/>
        <dbReference type="EC" id="1.17.99.6"/>
    </reaction>
</comment>
<feature type="binding site" evidence="17">
    <location>
        <position position="83"/>
    </location>
    <ligand>
        <name>[4Fe-4S] cluster</name>
        <dbReference type="ChEBI" id="CHEBI:49883"/>
    </ligand>
</feature>
<comment type="pathway">
    <text evidence="2 17">tRNA modification; tRNA-queuosine biosynthesis.</text>
</comment>
<dbReference type="KEGG" id="ocy:OSSY52_18350"/>
<evidence type="ECO:0000256" key="2">
    <source>
        <dbReference type="ARBA" id="ARBA00004691"/>
    </source>
</evidence>
<evidence type="ECO:0000256" key="14">
    <source>
        <dbReference type="ARBA" id="ARBA00023284"/>
    </source>
</evidence>
<accession>A0A7G1G8X4</accession>
<gene>
    <name evidence="17" type="primary">queH</name>
    <name evidence="18" type="ORF">OSSY52_18350</name>
</gene>
<evidence type="ECO:0000256" key="12">
    <source>
        <dbReference type="ARBA" id="ARBA00023014"/>
    </source>
</evidence>
<evidence type="ECO:0000256" key="15">
    <source>
        <dbReference type="ARBA" id="ARBA00031446"/>
    </source>
</evidence>
<dbReference type="PANTHER" id="PTHR36701:SF1">
    <property type="entry name" value="EPOXYQUEUOSINE REDUCTASE QUEH"/>
    <property type="match status" value="1"/>
</dbReference>
<dbReference type="GO" id="GO:0052693">
    <property type="term" value="F:epoxyqueuosine reductase activity"/>
    <property type="evidence" value="ECO:0007669"/>
    <property type="project" value="UniProtKB-UniRule"/>
</dbReference>
<keyword evidence="13 17" id="KW-1015">Disulfide bond</keyword>
<keyword evidence="19" id="KW-1185">Reference proteome</keyword>
<keyword evidence="7 17" id="KW-0819">tRNA processing</keyword>
<evidence type="ECO:0000256" key="9">
    <source>
        <dbReference type="ARBA" id="ARBA00022785"/>
    </source>
</evidence>
<sequence length="264" mass="31514">MKIFLHVCCAPDLTISYKRLIELGYTPTTYFYNPNIHPKSEYEKRLNAYYQLKEIWNFKEIKAEYNIKKFFDNLDLNKRCESCIEHRIIQTAKIAQKNGFKQFTTTLLASPRKSHEMIIKCGKKAEKLYNIEFKYFNFRENSGISKAAKMCRTLNIYRQNYCGCSYSIFEAKQITKKSKEQKFNELKHLIGEEKAKQLFYLFKKDILKVPEDLSYIYLKKYGLKLIKLLKPRIILMKKEIANELNINKSGRKKVNGWRGKFIIW</sequence>
<keyword evidence="12 17" id="KW-0411">Iron-sulfur</keyword>
<dbReference type="GO" id="GO:0008616">
    <property type="term" value="P:tRNA queuosine(34) biosynthetic process"/>
    <property type="evidence" value="ECO:0007669"/>
    <property type="project" value="UniProtKB-UniRule"/>
</dbReference>
<feature type="binding site" evidence="17">
    <location>
        <position position="8"/>
    </location>
    <ligand>
        <name>[4Fe-4S] cluster</name>
        <dbReference type="ChEBI" id="CHEBI:49883"/>
    </ligand>
</feature>
<reference evidence="18 19" key="1">
    <citation type="submission" date="2018-06" db="EMBL/GenBank/DDBJ databases">
        <title>Genome sequencing of Oceanotoga sp. sy52.</title>
        <authorList>
            <person name="Mori K."/>
        </authorList>
    </citation>
    <scope>NUCLEOTIDE SEQUENCE [LARGE SCALE GENOMIC DNA]</scope>
    <source>
        <strain evidence="19">sy52</strain>
    </source>
</reference>
<keyword evidence="14 17" id="KW-0676">Redox-active center</keyword>
<evidence type="ECO:0000256" key="11">
    <source>
        <dbReference type="ARBA" id="ARBA00023004"/>
    </source>
</evidence>
<dbReference type="Proteomes" id="UP000516361">
    <property type="component" value="Chromosome"/>
</dbReference>
<comment type="similarity">
    <text evidence="3 17">Belongs to the QueH family.</text>
</comment>
<dbReference type="RefSeq" id="WP_190614406.1">
    <property type="nucleotide sequence ID" value="NZ_AP018712.1"/>
</dbReference>
<evidence type="ECO:0000256" key="17">
    <source>
        <dbReference type="HAMAP-Rule" id="MF_02089"/>
    </source>
</evidence>
<feature type="binding site" evidence="17">
    <location>
        <position position="9"/>
    </location>
    <ligand>
        <name>[4Fe-4S] cluster</name>
        <dbReference type="ChEBI" id="CHEBI:49883"/>
    </ligand>
</feature>
<keyword evidence="10 17" id="KW-0560">Oxidoreductase</keyword>
<keyword evidence="11 17" id="KW-0408">Iron</keyword>
<evidence type="ECO:0000256" key="8">
    <source>
        <dbReference type="ARBA" id="ARBA00022723"/>
    </source>
</evidence>
<evidence type="ECO:0000256" key="1">
    <source>
        <dbReference type="ARBA" id="ARBA00002268"/>
    </source>
</evidence>
<dbReference type="GO" id="GO:0051539">
    <property type="term" value="F:4 iron, 4 sulfur cluster binding"/>
    <property type="evidence" value="ECO:0007669"/>
    <property type="project" value="UniProtKB-UniRule"/>
</dbReference>
<evidence type="ECO:0000256" key="4">
    <source>
        <dbReference type="ARBA" id="ARBA00012622"/>
    </source>
</evidence>
<protein>
    <recommendedName>
        <fullName evidence="5 17">Epoxyqueuosine reductase QueH</fullName>
        <ecNumber evidence="4 17">1.17.99.6</ecNumber>
    </recommendedName>
    <alternativeName>
        <fullName evidence="15 17">Queuosine biosynthesis protein QueH</fullName>
    </alternativeName>
</protein>
<dbReference type="PANTHER" id="PTHR36701">
    <property type="entry name" value="EPOXYQUEUOSINE REDUCTASE QUEH"/>
    <property type="match status" value="1"/>
</dbReference>
<keyword evidence="9 17" id="KW-0671">Queuosine biosynthesis</keyword>
<feature type="binding site" evidence="17">
    <location>
        <position position="80"/>
    </location>
    <ligand>
        <name>[4Fe-4S] cluster</name>
        <dbReference type="ChEBI" id="CHEBI:49883"/>
    </ligand>
</feature>
<dbReference type="InParanoid" id="A0A7G1G8X4"/>
<evidence type="ECO:0000256" key="16">
    <source>
        <dbReference type="ARBA" id="ARBA00047415"/>
    </source>
</evidence>
<dbReference type="InterPro" id="IPR003828">
    <property type="entry name" value="QueH"/>
</dbReference>
<feature type="disulfide bond" description="Redox-active" evidence="17">
    <location>
        <begin position="162"/>
        <end position="164"/>
    </location>
</feature>
<evidence type="ECO:0000313" key="19">
    <source>
        <dbReference type="Proteomes" id="UP000516361"/>
    </source>
</evidence>
<name>A0A7G1G8X4_9BACT</name>
<dbReference type="AlphaFoldDB" id="A0A7G1G8X4"/>
<dbReference type="HAMAP" id="MF_02089">
    <property type="entry name" value="QueH"/>
    <property type="match status" value="1"/>
</dbReference>
<evidence type="ECO:0000256" key="7">
    <source>
        <dbReference type="ARBA" id="ARBA00022694"/>
    </source>
</evidence>